<protein>
    <submittedName>
        <fullName evidence="1">Uncharacterized protein</fullName>
    </submittedName>
</protein>
<dbReference type="RefSeq" id="WP_094268170.1">
    <property type="nucleotide sequence ID" value="NZ_NOIH01000008.1"/>
</dbReference>
<keyword evidence="2" id="KW-1185">Reference proteome</keyword>
<reference evidence="1 2" key="1">
    <citation type="submission" date="2017-07" db="EMBL/GenBank/DDBJ databases">
        <title>Thauera sp. KNDSS-Mac4 genome sequence and assembly.</title>
        <authorList>
            <person name="Mayilraj S."/>
        </authorList>
    </citation>
    <scope>NUCLEOTIDE SEQUENCE [LARGE SCALE GENOMIC DNA]</scope>
    <source>
        <strain evidence="1 2">KNDSS-Mac4</strain>
    </source>
</reference>
<sequence>MIRIDVSDNIKEVTKQLDDLARKQVPFATARALTATGRDVRQGLTNTMGSVFASPTSFVMRSPFSTVATKAKPEVTVGIKDQGNGRASPADYLKEHFSGGARGFKPMELAMQSIGALPGGWRAIPAAGMKLDRNGNPNRNQVREVLGALKSAMRVHSGKGKRAQTITVFVRPVNGAPKRIEHLAPGIWRRTNTASGAKLEPVFLFVRGADYQKVIDLPKLTAEIVQAKFAGHFNTAMQDALRTAR</sequence>
<evidence type="ECO:0000313" key="2">
    <source>
        <dbReference type="Proteomes" id="UP000215181"/>
    </source>
</evidence>
<evidence type="ECO:0000313" key="1">
    <source>
        <dbReference type="EMBL" id="OYD54333.1"/>
    </source>
</evidence>
<accession>A0A235EZX8</accession>
<name>A0A235EZX8_9RHOO</name>
<dbReference type="EMBL" id="NOIH01000008">
    <property type="protein sequence ID" value="OYD54333.1"/>
    <property type="molecule type" value="Genomic_DNA"/>
</dbReference>
<dbReference type="AlphaFoldDB" id="A0A235EZX8"/>
<organism evidence="1 2">
    <name type="scientific">Thauera propionica</name>
    <dbReference type="NCBI Taxonomy" id="2019431"/>
    <lineage>
        <taxon>Bacteria</taxon>
        <taxon>Pseudomonadati</taxon>
        <taxon>Pseudomonadota</taxon>
        <taxon>Betaproteobacteria</taxon>
        <taxon>Rhodocyclales</taxon>
        <taxon>Zoogloeaceae</taxon>
        <taxon>Thauera</taxon>
    </lineage>
</organism>
<dbReference type="OrthoDB" id="6871774at2"/>
<dbReference type="Proteomes" id="UP000215181">
    <property type="component" value="Unassembled WGS sequence"/>
</dbReference>
<proteinExistence type="predicted"/>
<comment type="caution">
    <text evidence="1">The sequence shown here is derived from an EMBL/GenBank/DDBJ whole genome shotgun (WGS) entry which is preliminary data.</text>
</comment>
<gene>
    <name evidence="1" type="ORF">CGK74_09115</name>
</gene>